<sequence>MMQRPLNGLHSLDRSLHKSHHDEPREPNNRAATATSAARRRWHDDDGHARRRRRGGRSPPREQAHAPPARLPHLLRGRRRAVRGRARGQGVGPALRAPGLPRLPLRVGRPGVARHRRARRRAPGQRRLRPVGRPRLRPAGRLTARDLEVLQLRRQHRRVPGARRRLPRPGRPRQQGAHGHGGRHDGAAVPGELRGAQHCRVGRRGAGARVPGAVRAHGGVGGANGAAAAVDGGAGEGEQGLEALPEHAVLEPQLLGQREHDGWGGGAAGADVPAGARRGGGPDRRQLPAAAHGGDRRHGRAAGGLGERLPGRCCRHDRGVMAQVLDRGRRGAVVDRHVRGPAEQRRVPAAGHGGPGPPPTRLRPPRDQIPHPVGGHRRRLRRHPRRLLPGVRRRRGHRPLPLRPGHAARVRRLPLAPRAPARDQAALPRAAPAPRAGGHVRRAVRVPGLRVRVAGRRVLALAGALTALGAGLHGAMRLSRSKMWLRFNTAAEEDHHGNHAAGHRV</sequence>
<comment type="caution">
    <text evidence="2">The sequence shown here is derived from an EMBL/GenBank/DDBJ whole genome shotgun (WGS) entry which is preliminary data.</text>
</comment>
<reference evidence="2" key="1">
    <citation type="submission" date="2020-05" db="EMBL/GenBank/DDBJ databases">
        <title>WGS assembly of Panicum virgatum.</title>
        <authorList>
            <person name="Lovell J.T."/>
            <person name="Jenkins J."/>
            <person name="Shu S."/>
            <person name="Juenger T.E."/>
            <person name="Schmutz J."/>
        </authorList>
    </citation>
    <scope>NUCLEOTIDE SEQUENCE</scope>
    <source>
        <strain evidence="2">AP13</strain>
    </source>
</reference>
<organism evidence="2 3">
    <name type="scientific">Panicum virgatum</name>
    <name type="common">Blackwell switchgrass</name>
    <dbReference type="NCBI Taxonomy" id="38727"/>
    <lineage>
        <taxon>Eukaryota</taxon>
        <taxon>Viridiplantae</taxon>
        <taxon>Streptophyta</taxon>
        <taxon>Embryophyta</taxon>
        <taxon>Tracheophyta</taxon>
        <taxon>Spermatophyta</taxon>
        <taxon>Magnoliopsida</taxon>
        <taxon>Liliopsida</taxon>
        <taxon>Poales</taxon>
        <taxon>Poaceae</taxon>
        <taxon>PACMAD clade</taxon>
        <taxon>Panicoideae</taxon>
        <taxon>Panicodae</taxon>
        <taxon>Paniceae</taxon>
        <taxon>Panicinae</taxon>
        <taxon>Panicum</taxon>
        <taxon>Panicum sect. Hiantes</taxon>
    </lineage>
</organism>
<dbReference type="AlphaFoldDB" id="A0A8T0NTL1"/>
<feature type="region of interest" description="Disordered" evidence="1">
    <location>
        <begin position="258"/>
        <end position="304"/>
    </location>
</feature>
<keyword evidence="3" id="KW-1185">Reference proteome</keyword>
<feature type="compositionally biased region" description="Basic residues" evidence="1">
    <location>
        <begin position="73"/>
        <end position="86"/>
    </location>
</feature>
<feature type="compositionally biased region" description="Basic and acidic residues" evidence="1">
    <location>
        <begin position="11"/>
        <end position="28"/>
    </location>
</feature>
<evidence type="ECO:0000313" key="2">
    <source>
        <dbReference type="EMBL" id="KAG2551639.1"/>
    </source>
</evidence>
<proteinExistence type="predicted"/>
<name>A0A8T0NTL1_PANVG</name>
<feature type="compositionally biased region" description="Basic residues" evidence="1">
    <location>
        <begin position="155"/>
        <end position="171"/>
    </location>
</feature>
<feature type="region of interest" description="Disordered" evidence="1">
    <location>
        <begin position="155"/>
        <end position="190"/>
    </location>
</feature>
<feature type="region of interest" description="Disordered" evidence="1">
    <location>
        <begin position="415"/>
        <end position="439"/>
    </location>
</feature>
<evidence type="ECO:0000256" key="1">
    <source>
        <dbReference type="SAM" id="MobiDB-lite"/>
    </source>
</evidence>
<protein>
    <submittedName>
        <fullName evidence="2">Uncharacterized protein</fullName>
    </submittedName>
</protein>
<feature type="compositionally biased region" description="Low complexity" evidence="1">
    <location>
        <begin position="92"/>
        <end position="111"/>
    </location>
</feature>
<feature type="compositionally biased region" description="Low complexity" evidence="1">
    <location>
        <begin position="415"/>
        <end position="437"/>
    </location>
</feature>
<feature type="region of interest" description="Disordered" evidence="1">
    <location>
        <begin position="339"/>
        <end position="379"/>
    </location>
</feature>
<gene>
    <name evidence="2" type="ORF">PVAP13_9KG409001</name>
</gene>
<dbReference type="EMBL" id="CM029053">
    <property type="protein sequence ID" value="KAG2551639.1"/>
    <property type="molecule type" value="Genomic_DNA"/>
</dbReference>
<feature type="compositionally biased region" description="Basic residues" evidence="1">
    <location>
        <begin position="112"/>
        <end position="133"/>
    </location>
</feature>
<accession>A0A8T0NTL1</accession>
<feature type="region of interest" description="Disordered" evidence="1">
    <location>
        <begin position="1"/>
        <end position="133"/>
    </location>
</feature>
<dbReference type="Proteomes" id="UP000823388">
    <property type="component" value="Chromosome 9K"/>
</dbReference>
<evidence type="ECO:0000313" key="3">
    <source>
        <dbReference type="Proteomes" id="UP000823388"/>
    </source>
</evidence>